<dbReference type="Proteomes" id="UP000324241">
    <property type="component" value="Unassembled WGS sequence"/>
</dbReference>
<sequence>MSAQKPQTFNPKNVRAPRPTYSHVAATTISGTSKIITVAGQIGVDPGTGEVPPTFLAQVELALENLRRCLTAAGATTHDIVRITHYIIDVGSNATDSFRRRYMEFMGDYRPPSTLVGVAALADPRLLYEIEATAILAE</sequence>
<dbReference type="Pfam" id="PF01042">
    <property type="entry name" value="Ribonuc_L-PSP"/>
    <property type="match status" value="1"/>
</dbReference>
<name>A0A4S3J4C3_9EURO</name>
<dbReference type="VEuPathDB" id="FungiDB:EYZ11_011672"/>
<dbReference type="Gene3D" id="3.30.1330.40">
    <property type="entry name" value="RutC-like"/>
    <property type="match status" value="1"/>
</dbReference>
<dbReference type="OrthoDB" id="309640at2759"/>
<reference evidence="2 3" key="1">
    <citation type="submission" date="2019-03" db="EMBL/GenBank/DDBJ databases">
        <title>The genome sequence of a newly discovered highly antifungal drug resistant Aspergillus species, Aspergillus tanneri NIH 1004.</title>
        <authorList>
            <person name="Mounaud S."/>
            <person name="Singh I."/>
            <person name="Joardar V."/>
            <person name="Pakala S."/>
            <person name="Pakala S."/>
            <person name="Venepally P."/>
            <person name="Hoover J."/>
            <person name="Nierman W."/>
            <person name="Chung J."/>
            <person name="Losada L."/>
        </authorList>
    </citation>
    <scope>NUCLEOTIDE SEQUENCE [LARGE SCALE GENOMIC DNA]</scope>
    <source>
        <strain evidence="2 3">NIH1004</strain>
    </source>
</reference>
<dbReference type="RefSeq" id="XP_033423266.1">
    <property type="nucleotide sequence ID" value="XM_033572714.1"/>
</dbReference>
<evidence type="ECO:0000313" key="2">
    <source>
        <dbReference type="EMBL" id="THC88878.1"/>
    </source>
</evidence>
<dbReference type="PANTHER" id="PTHR43857">
    <property type="entry name" value="BLR7761 PROTEIN"/>
    <property type="match status" value="1"/>
</dbReference>
<proteinExistence type="predicted"/>
<dbReference type="EMBL" id="SOSA01000750">
    <property type="protein sequence ID" value="THC88878.1"/>
    <property type="molecule type" value="Genomic_DNA"/>
</dbReference>
<protein>
    <submittedName>
        <fullName evidence="2">Uncharacterized protein</fullName>
    </submittedName>
</protein>
<dbReference type="AlphaFoldDB" id="A0A4S3J4C3"/>
<evidence type="ECO:0000313" key="4">
    <source>
        <dbReference type="Proteomes" id="UP000324241"/>
    </source>
</evidence>
<dbReference type="InterPro" id="IPR035959">
    <property type="entry name" value="RutC-like_sf"/>
</dbReference>
<dbReference type="CDD" id="cd00448">
    <property type="entry name" value="YjgF_YER057c_UK114_family"/>
    <property type="match status" value="1"/>
</dbReference>
<dbReference type="InterPro" id="IPR006175">
    <property type="entry name" value="YjgF/YER057c/UK114"/>
</dbReference>
<dbReference type="SUPFAM" id="SSF55298">
    <property type="entry name" value="YjgF-like"/>
    <property type="match status" value="1"/>
</dbReference>
<organism evidence="2 3">
    <name type="scientific">Aspergillus tanneri</name>
    <dbReference type="NCBI Taxonomy" id="1220188"/>
    <lineage>
        <taxon>Eukaryota</taxon>
        <taxon>Fungi</taxon>
        <taxon>Dikarya</taxon>
        <taxon>Ascomycota</taxon>
        <taxon>Pezizomycotina</taxon>
        <taxon>Eurotiomycetes</taxon>
        <taxon>Eurotiomycetidae</taxon>
        <taxon>Eurotiales</taxon>
        <taxon>Aspergillaceae</taxon>
        <taxon>Aspergillus</taxon>
        <taxon>Aspergillus subgen. Circumdati</taxon>
    </lineage>
</organism>
<dbReference type="Proteomes" id="UP000308092">
    <property type="component" value="Unassembled WGS sequence"/>
</dbReference>
<reference evidence="1 4" key="2">
    <citation type="submission" date="2019-08" db="EMBL/GenBank/DDBJ databases">
        <title>The genome sequence of a newly discovered highly antifungal drug resistant Aspergillus species, Aspergillus tanneri NIH 1004.</title>
        <authorList>
            <person name="Mounaud S."/>
            <person name="Singh I."/>
            <person name="Joardar V."/>
            <person name="Pakala S."/>
            <person name="Pakala S."/>
            <person name="Venepally P."/>
            <person name="Chung J.K."/>
            <person name="Losada L."/>
            <person name="Nierman W.C."/>
        </authorList>
    </citation>
    <scope>NUCLEOTIDE SEQUENCE [LARGE SCALE GENOMIC DNA]</scope>
    <source>
        <strain evidence="1 4">NIH1004</strain>
    </source>
</reference>
<dbReference type="PANTHER" id="PTHR43857:SF1">
    <property type="entry name" value="YJGH FAMILY PROTEIN"/>
    <property type="match status" value="1"/>
</dbReference>
<accession>A0A4S3J4C3</accession>
<evidence type="ECO:0000313" key="3">
    <source>
        <dbReference type="Proteomes" id="UP000308092"/>
    </source>
</evidence>
<dbReference type="STRING" id="1220188.A0A4S3J4C3"/>
<dbReference type="GeneID" id="54330803"/>
<gene>
    <name evidence="1" type="ORF">ATNIH1004_008101</name>
    <name evidence="2" type="ORF">EYZ11_011672</name>
</gene>
<evidence type="ECO:0000313" key="1">
    <source>
        <dbReference type="EMBL" id="KAA8643905.1"/>
    </source>
</evidence>
<comment type="caution">
    <text evidence="2">The sequence shown here is derived from an EMBL/GenBank/DDBJ whole genome shotgun (WGS) entry which is preliminary data.</text>
</comment>
<dbReference type="EMBL" id="QUQM01000006">
    <property type="protein sequence ID" value="KAA8643905.1"/>
    <property type="molecule type" value="Genomic_DNA"/>
</dbReference>
<keyword evidence="3" id="KW-1185">Reference proteome</keyword>